<dbReference type="EMBL" id="LT598461">
    <property type="protein sequence ID" value="SCU99399.1"/>
    <property type="molecule type" value="Genomic_DNA"/>
</dbReference>
<feature type="region of interest" description="Disordered" evidence="1">
    <location>
        <begin position="563"/>
        <end position="671"/>
    </location>
</feature>
<feature type="compositionally biased region" description="Basic and acidic residues" evidence="1">
    <location>
        <begin position="518"/>
        <end position="528"/>
    </location>
</feature>
<evidence type="ECO:0000256" key="1">
    <source>
        <dbReference type="SAM" id="MobiDB-lite"/>
    </source>
</evidence>
<sequence length="671" mass="74025">MVQSGGYTNHVSFDDLIPSFLAVGGRAPWAKQPIGQAILFSDPFLQVPGSKNRGEHKGSPSLDHYFGSKLSRGSSPNPLDCSIDGELLSPGLEYGQEAVNRSWCGSPSKFSPSAGASILAKHDHLTYDTIKDFDLMDLDPQKEHQMHSMTNKNTQENSGSSHGYTTSAFSNLNEVEDKVIRKDYSKQQPSANGARRKSFAGMSDAELAALEQKYEAASKTNYDVGQFDFGEQAARYIEPENNKIVGSGSQMPQSMYPSRPCVLHKALNRVKVHSAFAKYVVQHRKTEDKESLRTIVCVISGRRHTWSAVDWYVENLSLDGDHLVIVTRIPNFEEESNRNSTSQTTFVDGYDFKNDKSKNASLSRRSSNSDRGQSAAVVDIMARAKCDAILDYYLGKLNGKIMKISVELIKDDSTPSALSSAIALYKPDLKIVSTVSTNLHIKFRNGHVKLPNFVMRHFWVPTYVIPYEFIDPALLGEKMEKSRKAANFHQNMTDSEVTQSIDKIIFRTLKNPYGPQEAPKDDSPKTETDADAASVASYFPMDPETKRKLEEFERVGYLRPIPTRRETDLAKQPSHASSSKSSRRSSRVQFSGGDGTGMYKIKSLLDGDDKDGGAAKKTRSVASTLSNGKGPSSKQPSGARRTKSVDPTPATENKKKSGKLGGFLKKLGVGK</sequence>
<feature type="region of interest" description="Disordered" evidence="1">
    <location>
        <begin position="49"/>
        <end position="71"/>
    </location>
</feature>
<feature type="compositionally biased region" description="Polar residues" evidence="1">
    <location>
        <begin position="620"/>
        <end position="636"/>
    </location>
</feature>
<feature type="compositionally biased region" description="Basic and acidic residues" evidence="1">
    <location>
        <begin position="603"/>
        <end position="614"/>
    </location>
</feature>
<evidence type="ECO:0000313" key="3">
    <source>
        <dbReference type="Proteomes" id="UP000190274"/>
    </source>
</evidence>
<dbReference type="AlphaFoldDB" id="A0A1G4K6B5"/>
<reference evidence="2 3" key="1">
    <citation type="submission" date="2016-03" db="EMBL/GenBank/DDBJ databases">
        <authorList>
            <person name="Devillers H."/>
        </authorList>
    </citation>
    <scope>NUCLEOTIDE SEQUENCE [LARGE SCALE GENOMIC DNA]</scope>
    <source>
        <strain evidence="2">CBS 10888</strain>
    </source>
</reference>
<feature type="region of interest" description="Disordered" evidence="1">
    <location>
        <begin position="511"/>
        <end position="539"/>
    </location>
</feature>
<dbReference type="GO" id="GO:0032126">
    <property type="term" value="C:eisosome"/>
    <property type="evidence" value="ECO:0007669"/>
    <property type="project" value="EnsemblFungi"/>
</dbReference>
<feature type="compositionally biased region" description="Polar residues" evidence="1">
    <location>
        <begin position="147"/>
        <end position="163"/>
    </location>
</feature>
<feature type="compositionally biased region" description="Low complexity" evidence="1">
    <location>
        <begin position="662"/>
        <end position="671"/>
    </location>
</feature>
<evidence type="ECO:0000313" key="2">
    <source>
        <dbReference type="EMBL" id="SCU99399.1"/>
    </source>
</evidence>
<accession>A0A1G4K6B5</accession>
<feature type="region of interest" description="Disordered" evidence="1">
    <location>
        <begin position="144"/>
        <end position="163"/>
    </location>
</feature>
<dbReference type="OrthoDB" id="4068467at2759"/>
<protein>
    <submittedName>
        <fullName evidence="2">LADA_0H19526g1_1</fullName>
    </submittedName>
</protein>
<organism evidence="2 3">
    <name type="scientific">Lachancea dasiensis</name>
    <dbReference type="NCBI Taxonomy" id="1072105"/>
    <lineage>
        <taxon>Eukaryota</taxon>
        <taxon>Fungi</taxon>
        <taxon>Dikarya</taxon>
        <taxon>Ascomycota</taxon>
        <taxon>Saccharomycotina</taxon>
        <taxon>Saccharomycetes</taxon>
        <taxon>Saccharomycetales</taxon>
        <taxon>Saccharomycetaceae</taxon>
        <taxon>Lachancea</taxon>
    </lineage>
</organism>
<gene>
    <name evidence="2" type="ORF">LADA_0H19526G</name>
</gene>
<dbReference type="Proteomes" id="UP000190274">
    <property type="component" value="Chromosome H"/>
</dbReference>
<proteinExistence type="predicted"/>
<keyword evidence="3" id="KW-1185">Reference proteome</keyword>
<name>A0A1G4K6B5_9SACH</name>